<proteinExistence type="predicted"/>
<sequence length="102" mass="11564">MPKPPALPSSALHHTTSHSSSQQHWHSFSHMLKRLHAEGVYLHPQQLAEFLVVHGLPVDLRYVPERLQQKAMSINAHYNGDMAALAEDSEEQPWDDCLGDFD</sequence>
<reference evidence="2 3" key="1">
    <citation type="submission" date="2022-04" db="EMBL/GenBank/DDBJ databases">
        <title>Positive selection, recombination, and allopatry shape intraspecific diversity of widespread and dominant cyanobacteria.</title>
        <authorList>
            <person name="Wei J."/>
            <person name="Shu W."/>
            <person name="Hu C."/>
        </authorList>
    </citation>
    <scope>NUCLEOTIDE SEQUENCE [LARGE SCALE GENOMIC DNA]</scope>
    <source>
        <strain evidence="2 3">GB2-A4</strain>
    </source>
</reference>
<protein>
    <submittedName>
        <fullName evidence="2">Uncharacterized protein</fullName>
    </submittedName>
</protein>
<feature type="compositionally biased region" description="Low complexity" evidence="1">
    <location>
        <begin position="9"/>
        <end position="24"/>
    </location>
</feature>
<dbReference type="Proteomes" id="UP001464891">
    <property type="component" value="Unassembled WGS sequence"/>
</dbReference>
<keyword evidence="3" id="KW-1185">Reference proteome</keyword>
<evidence type="ECO:0000256" key="1">
    <source>
        <dbReference type="SAM" id="MobiDB-lite"/>
    </source>
</evidence>
<accession>A0ABV0J8I6</accession>
<feature type="region of interest" description="Disordered" evidence="1">
    <location>
        <begin position="1"/>
        <end position="24"/>
    </location>
</feature>
<evidence type="ECO:0000313" key="2">
    <source>
        <dbReference type="EMBL" id="MEP0818102.1"/>
    </source>
</evidence>
<evidence type="ECO:0000313" key="3">
    <source>
        <dbReference type="Proteomes" id="UP001464891"/>
    </source>
</evidence>
<dbReference type="EMBL" id="JAMPKM010000007">
    <property type="protein sequence ID" value="MEP0818102.1"/>
    <property type="molecule type" value="Genomic_DNA"/>
</dbReference>
<gene>
    <name evidence="2" type="ORF">NC998_13455</name>
</gene>
<organism evidence="2 3">
    <name type="scientific">Trichocoleus desertorum GB2-A4</name>
    <dbReference type="NCBI Taxonomy" id="2933944"/>
    <lineage>
        <taxon>Bacteria</taxon>
        <taxon>Bacillati</taxon>
        <taxon>Cyanobacteriota</taxon>
        <taxon>Cyanophyceae</taxon>
        <taxon>Leptolyngbyales</taxon>
        <taxon>Trichocoleusaceae</taxon>
        <taxon>Trichocoleus</taxon>
    </lineage>
</organism>
<name>A0ABV0J8I6_9CYAN</name>
<comment type="caution">
    <text evidence="2">The sequence shown here is derived from an EMBL/GenBank/DDBJ whole genome shotgun (WGS) entry which is preliminary data.</text>
</comment>
<dbReference type="RefSeq" id="WP_190432534.1">
    <property type="nucleotide sequence ID" value="NZ_JAMPKM010000007.1"/>
</dbReference>